<proteinExistence type="predicted"/>
<feature type="compositionally biased region" description="Polar residues" evidence="1">
    <location>
        <begin position="58"/>
        <end position="74"/>
    </location>
</feature>
<dbReference type="EMBL" id="JABFUD020000012">
    <property type="protein sequence ID" value="KAI5072706.1"/>
    <property type="molecule type" value="Genomic_DNA"/>
</dbReference>
<comment type="caution">
    <text evidence="2">The sequence shown here is derived from an EMBL/GenBank/DDBJ whole genome shotgun (WGS) entry which is preliminary data.</text>
</comment>
<dbReference type="AlphaFoldDB" id="A0A9D4URZ7"/>
<evidence type="ECO:0000313" key="3">
    <source>
        <dbReference type="Proteomes" id="UP000886520"/>
    </source>
</evidence>
<name>A0A9D4URZ7_ADICA</name>
<dbReference type="Proteomes" id="UP000886520">
    <property type="component" value="Chromosome 12"/>
</dbReference>
<feature type="non-terminal residue" evidence="2">
    <location>
        <position position="1"/>
    </location>
</feature>
<evidence type="ECO:0000256" key="1">
    <source>
        <dbReference type="SAM" id="MobiDB-lite"/>
    </source>
</evidence>
<sequence>EHGAANATGSGHHGVVRSAGEEAPHEGGRPGDNEGSSMQGESDVEGDRTDQKHGLRPSRSSSLCRGVPTSGTNS</sequence>
<evidence type="ECO:0000313" key="2">
    <source>
        <dbReference type="EMBL" id="KAI5072706.1"/>
    </source>
</evidence>
<reference evidence="2" key="1">
    <citation type="submission" date="2021-01" db="EMBL/GenBank/DDBJ databases">
        <title>Adiantum capillus-veneris genome.</title>
        <authorList>
            <person name="Fang Y."/>
            <person name="Liao Q."/>
        </authorList>
    </citation>
    <scope>NUCLEOTIDE SEQUENCE</scope>
    <source>
        <strain evidence="2">H3</strain>
        <tissue evidence="2">Leaf</tissue>
    </source>
</reference>
<gene>
    <name evidence="2" type="ORF">GOP47_0012812</name>
</gene>
<organism evidence="2 3">
    <name type="scientific">Adiantum capillus-veneris</name>
    <name type="common">Maidenhair fern</name>
    <dbReference type="NCBI Taxonomy" id="13818"/>
    <lineage>
        <taxon>Eukaryota</taxon>
        <taxon>Viridiplantae</taxon>
        <taxon>Streptophyta</taxon>
        <taxon>Embryophyta</taxon>
        <taxon>Tracheophyta</taxon>
        <taxon>Polypodiopsida</taxon>
        <taxon>Polypodiidae</taxon>
        <taxon>Polypodiales</taxon>
        <taxon>Pteridineae</taxon>
        <taxon>Pteridaceae</taxon>
        <taxon>Vittarioideae</taxon>
        <taxon>Adiantum</taxon>
    </lineage>
</organism>
<feature type="compositionally biased region" description="Basic and acidic residues" evidence="1">
    <location>
        <begin position="19"/>
        <end position="32"/>
    </location>
</feature>
<accession>A0A9D4URZ7</accession>
<protein>
    <submittedName>
        <fullName evidence="2">Uncharacterized protein</fullName>
    </submittedName>
</protein>
<feature type="region of interest" description="Disordered" evidence="1">
    <location>
        <begin position="1"/>
        <end position="74"/>
    </location>
</feature>
<keyword evidence="3" id="KW-1185">Reference proteome</keyword>